<dbReference type="InterPro" id="IPR053064">
    <property type="entry name" value="Ankyrin-MYND_domain-protein"/>
</dbReference>
<evidence type="ECO:0000313" key="2">
    <source>
        <dbReference type="Proteomes" id="UP000694565"/>
    </source>
</evidence>
<dbReference type="GeneTree" id="ENSGT00460000041630"/>
<name>A0A8C2WPF3_CYCLU</name>
<dbReference type="PANTHER" id="PTHR15897:SF2">
    <property type="entry name" value="ANKYRIN REPEAT AND MYND DOMAIN-CONTAINING PROTEIN 1"/>
    <property type="match status" value="1"/>
</dbReference>
<proteinExistence type="predicted"/>
<keyword evidence="2" id="KW-1185">Reference proteome</keyword>
<dbReference type="PANTHER" id="PTHR15897">
    <property type="entry name" value="ANKYRIN REPEAT AND MYND DOMAIN PROTEIN 1"/>
    <property type="match status" value="1"/>
</dbReference>
<dbReference type="AlphaFoldDB" id="A0A8C2WPF3"/>
<reference evidence="1" key="2">
    <citation type="submission" date="2025-09" db="UniProtKB">
        <authorList>
            <consortium name="Ensembl"/>
        </authorList>
    </citation>
    <scope>IDENTIFICATION</scope>
</reference>
<dbReference type="SUPFAM" id="SSF82185">
    <property type="entry name" value="Histone H3 K4-specific methyltransferase SET7/9 N-terminal domain"/>
    <property type="match status" value="1"/>
</dbReference>
<organism evidence="1 2">
    <name type="scientific">Cyclopterus lumpus</name>
    <name type="common">Lumpsucker</name>
    <dbReference type="NCBI Taxonomy" id="8103"/>
    <lineage>
        <taxon>Eukaryota</taxon>
        <taxon>Metazoa</taxon>
        <taxon>Chordata</taxon>
        <taxon>Craniata</taxon>
        <taxon>Vertebrata</taxon>
        <taxon>Euteleostomi</taxon>
        <taxon>Actinopterygii</taxon>
        <taxon>Neopterygii</taxon>
        <taxon>Teleostei</taxon>
        <taxon>Neoteleostei</taxon>
        <taxon>Acanthomorphata</taxon>
        <taxon>Eupercaria</taxon>
        <taxon>Perciformes</taxon>
        <taxon>Cottioidei</taxon>
        <taxon>Cottales</taxon>
        <taxon>Cyclopteridae</taxon>
        <taxon>Cyclopterus</taxon>
    </lineage>
</organism>
<reference evidence="1" key="1">
    <citation type="submission" date="2025-08" db="UniProtKB">
        <authorList>
            <consortium name="Ensembl"/>
        </authorList>
    </citation>
    <scope>IDENTIFICATION</scope>
</reference>
<dbReference type="Proteomes" id="UP000694565">
    <property type="component" value="Unplaced"/>
</dbReference>
<protein>
    <submittedName>
        <fullName evidence="1">Uncharacterized protein</fullName>
    </submittedName>
</protein>
<accession>A0A8C2WPF3</accession>
<sequence>FYEGHKFTGKFYLNRKEGYGQQLLPDGATFQVKWIKRGFFSIQFILYSPISQITNLPQRGLYHTDQRFGPGVVGHPDGREDVGLWHGERLLRLCTSLEEGFSLKNFPEYAAYMDPATLPKTDRLIPHPPQVDTDRDLLSDDFILPPGMESYSTDGDHLPLPPGRRKELDQHFDGELWEPDAYSYQGYKRDPLAALPLQSYMLAHMHKHRSDVHQNSIV</sequence>
<evidence type="ECO:0000313" key="1">
    <source>
        <dbReference type="Ensembl" id="ENSCLMP00005005422.1"/>
    </source>
</evidence>
<dbReference type="Ensembl" id="ENSCLMT00005005855.1">
    <property type="protein sequence ID" value="ENSCLMP00005005422.1"/>
    <property type="gene ID" value="ENSCLMG00005003017.1"/>
</dbReference>